<keyword evidence="1" id="KW-1133">Transmembrane helix</keyword>
<feature type="transmembrane region" description="Helical" evidence="1">
    <location>
        <begin position="77"/>
        <end position="99"/>
    </location>
</feature>
<dbReference type="AlphaFoldDB" id="W4LFR4"/>
<protein>
    <recommendedName>
        <fullName evidence="4">DUF4345 domain-containing protein</fullName>
    </recommendedName>
</protein>
<keyword evidence="1" id="KW-0472">Membrane</keyword>
<accession>W4LFR4</accession>
<evidence type="ECO:0000313" key="2">
    <source>
        <dbReference type="EMBL" id="ETW96565.1"/>
    </source>
</evidence>
<dbReference type="Pfam" id="PF14248">
    <property type="entry name" value="DUF4345"/>
    <property type="match status" value="1"/>
</dbReference>
<gene>
    <name evidence="2" type="ORF">ETSY2_46150</name>
</gene>
<dbReference type="EMBL" id="AZHX01002165">
    <property type="protein sequence ID" value="ETW96565.1"/>
    <property type="molecule type" value="Genomic_DNA"/>
</dbReference>
<dbReference type="InterPro" id="IPR025597">
    <property type="entry name" value="DUF4345"/>
</dbReference>
<reference evidence="2 3" key="1">
    <citation type="journal article" date="2014" name="Nature">
        <title>An environmental bacterial taxon with a large and distinct metabolic repertoire.</title>
        <authorList>
            <person name="Wilson M.C."/>
            <person name="Mori T."/>
            <person name="Ruckert C."/>
            <person name="Uria A.R."/>
            <person name="Helf M.J."/>
            <person name="Takada K."/>
            <person name="Gernert C."/>
            <person name="Steffens U.A."/>
            <person name="Heycke N."/>
            <person name="Schmitt S."/>
            <person name="Rinke C."/>
            <person name="Helfrich E.J."/>
            <person name="Brachmann A.O."/>
            <person name="Gurgui C."/>
            <person name="Wakimoto T."/>
            <person name="Kracht M."/>
            <person name="Crusemann M."/>
            <person name="Hentschel U."/>
            <person name="Abe I."/>
            <person name="Matsunaga S."/>
            <person name="Kalinowski J."/>
            <person name="Takeyama H."/>
            <person name="Piel J."/>
        </authorList>
    </citation>
    <scope>NUCLEOTIDE SEQUENCE [LARGE SCALE GENOMIC DNA]</scope>
    <source>
        <strain evidence="3">TSY2</strain>
    </source>
</reference>
<comment type="caution">
    <text evidence="2">The sequence shown here is derived from an EMBL/GenBank/DDBJ whole genome shotgun (WGS) entry which is preliminary data.</text>
</comment>
<evidence type="ECO:0000313" key="3">
    <source>
        <dbReference type="Proteomes" id="UP000019140"/>
    </source>
</evidence>
<sequence length="137" mass="14831">MNIERLSKYALLLAAIGFIGMGLQGLFTPLAFFGRLGSESLAVSTVSEIRTVYGGFMNGNALMFAYVAFFRKELYRFTLSLIAVISTGLLLGRIVSLIADGMPNALTWVFIVIELAAFVISTGLAVLGKREAKVELN</sequence>
<feature type="transmembrane region" description="Helical" evidence="1">
    <location>
        <begin position="52"/>
        <end position="70"/>
    </location>
</feature>
<keyword evidence="1" id="KW-0812">Transmembrane</keyword>
<evidence type="ECO:0008006" key="4">
    <source>
        <dbReference type="Google" id="ProtNLM"/>
    </source>
</evidence>
<proteinExistence type="predicted"/>
<organism evidence="2 3">
    <name type="scientific">Candidatus Entotheonella gemina</name>
    <dbReference type="NCBI Taxonomy" id="1429439"/>
    <lineage>
        <taxon>Bacteria</taxon>
        <taxon>Pseudomonadati</taxon>
        <taxon>Nitrospinota/Tectimicrobiota group</taxon>
        <taxon>Candidatus Tectimicrobiota</taxon>
        <taxon>Candidatus Entotheonellia</taxon>
        <taxon>Candidatus Entotheonellales</taxon>
        <taxon>Candidatus Entotheonellaceae</taxon>
        <taxon>Candidatus Entotheonella</taxon>
    </lineage>
</organism>
<feature type="transmembrane region" description="Helical" evidence="1">
    <location>
        <begin position="105"/>
        <end position="127"/>
    </location>
</feature>
<evidence type="ECO:0000256" key="1">
    <source>
        <dbReference type="SAM" id="Phobius"/>
    </source>
</evidence>
<name>W4LFR4_9BACT</name>
<dbReference type="HOGENOM" id="CLU_1861541_0_0_7"/>
<keyword evidence="3" id="KW-1185">Reference proteome</keyword>
<dbReference type="Proteomes" id="UP000019140">
    <property type="component" value="Unassembled WGS sequence"/>
</dbReference>
<feature type="transmembrane region" description="Helical" evidence="1">
    <location>
        <begin position="9"/>
        <end position="32"/>
    </location>
</feature>